<dbReference type="PANTHER" id="PTHR11953:SF0">
    <property type="entry name" value="EXOSOME COMPLEX COMPONENT RRP41"/>
    <property type="match status" value="1"/>
</dbReference>
<dbReference type="FunFam" id="3.30.230.70:FF:000003">
    <property type="entry name" value="Ribonuclease PH"/>
    <property type="match status" value="1"/>
</dbReference>
<evidence type="ECO:0000313" key="23">
    <source>
        <dbReference type="Proteomes" id="UP000288812"/>
    </source>
</evidence>
<keyword evidence="8 17" id="KW-0548">Nucleotidyltransferase</keyword>
<feature type="binding site" evidence="17">
    <location>
        <begin position="123"/>
        <end position="125"/>
    </location>
    <ligand>
        <name>phosphate</name>
        <dbReference type="ChEBI" id="CHEBI:43474"/>
        <note>substrate</note>
    </ligand>
</feature>
<dbReference type="InterPro" id="IPR015847">
    <property type="entry name" value="ExoRNase_PH_dom2"/>
</dbReference>
<dbReference type="InterPro" id="IPR002381">
    <property type="entry name" value="RNase_PH_bac-type"/>
</dbReference>
<evidence type="ECO:0000256" key="14">
    <source>
        <dbReference type="ARBA" id="ARBA00023080"/>
    </source>
</evidence>
<comment type="similarity">
    <text evidence="2 18 19">Belongs to the HAM1 NTPase family.</text>
</comment>
<name>A0A437S8A3_9FIRM</name>
<evidence type="ECO:0000256" key="18">
    <source>
        <dbReference type="HAMAP-Rule" id="MF_01405"/>
    </source>
</evidence>
<dbReference type="GO" id="GO:0008033">
    <property type="term" value="P:tRNA processing"/>
    <property type="evidence" value="ECO:0007669"/>
    <property type="project" value="UniProtKB-UniRule"/>
</dbReference>
<dbReference type="Pfam" id="PF01725">
    <property type="entry name" value="Ham1p_like"/>
    <property type="match status" value="1"/>
</dbReference>
<dbReference type="SUPFAM" id="SSF52972">
    <property type="entry name" value="ITPase-like"/>
    <property type="match status" value="1"/>
</dbReference>
<feature type="binding site" evidence="18">
    <location>
        <begin position="388"/>
        <end position="391"/>
    </location>
    <ligand>
        <name>substrate</name>
    </ligand>
</feature>
<dbReference type="InterPro" id="IPR036345">
    <property type="entry name" value="ExoRNase_PH_dom2_sf"/>
</dbReference>
<feature type="binding site" evidence="18">
    <location>
        <position position="308"/>
    </location>
    <ligand>
        <name>Mg(2+)</name>
        <dbReference type="ChEBI" id="CHEBI:18420"/>
    </ligand>
</feature>
<evidence type="ECO:0000256" key="15">
    <source>
        <dbReference type="ARBA" id="ARBA00051875"/>
    </source>
</evidence>
<feature type="binding site" evidence="18">
    <location>
        <position position="309"/>
    </location>
    <ligand>
        <name>substrate</name>
    </ligand>
</feature>
<evidence type="ECO:0000256" key="11">
    <source>
        <dbReference type="ARBA" id="ARBA00022801"/>
    </source>
</evidence>
<comment type="catalytic activity">
    <reaction evidence="17">
        <text>tRNA(n+1) + phosphate = tRNA(n) + a ribonucleoside 5'-diphosphate</text>
        <dbReference type="Rhea" id="RHEA:10628"/>
        <dbReference type="Rhea" id="RHEA-COMP:17343"/>
        <dbReference type="Rhea" id="RHEA-COMP:17344"/>
        <dbReference type="ChEBI" id="CHEBI:43474"/>
        <dbReference type="ChEBI" id="CHEBI:57930"/>
        <dbReference type="ChEBI" id="CHEBI:173114"/>
        <dbReference type="EC" id="2.7.7.56"/>
    </reaction>
</comment>
<evidence type="ECO:0000313" key="22">
    <source>
        <dbReference type="EMBL" id="RVU55303.1"/>
    </source>
</evidence>
<comment type="catalytic activity">
    <reaction evidence="15 18">
        <text>dITP + H2O = dIMP + diphosphate + H(+)</text>
        <dbReference type="Rhea" id="RHEA:28342"/>
        <dbReference type="ChEBI" id="CHEBI:15377"/>
        <dbReference type="ChEBI" id="CHEBI:15378"/>
        <dbReference type="ChEBI" id="CHEBI:33019"/>
        <dbReference type="ChEBI" id="CHEBI:61194"/>
        <dbReference type="ChEBI" id="CHEBI:61382"/>
        <dbReference type="EC" id="3.6.1.66"/>
    </reaction>
</comment>
<evidence type="ECO:0000256" key="3">
    <source>
        <dbReference type="ARBA" id="ARBA00011738"/>
    </source>
</evidence>
<dbReference type="GO" id="GO:0036222">
    <property type="term" value="F:XTP diphosphatase activity"/>
    <property type="evidence" value="ECO:0007669"/>
    <property type="project" value="UniProtKB-UniRule"/>
</dbReference>
<keyword evidence="7 17" id="KW-0819">tRNA processing</keyword>
<dbReference type="NCBIfam" id="TIGR00042">
    <property type="entry name" value="RdgB/HAM1 family non-canonical purine NTP pyrophosphatase"/>
    <property type="match status" value="1"/>
</dbReference>
<keyword evidence="14 18" id="KW-0546">Nucleotide metabolism</keyword>
<dbReference type="CDD" id="cd00515">
    <property type="entry name" value="HAM1"/>
    <property type="match status" value="1"/>
</dbReference>
<feature type="binding site" evidence="17">
    <location>
        <position position="85"/>
    </location>
    <ligand>
        <name>phosphate</name>
        <dbReference type="ChEBI" id="CHEBI:43474"/>
        <note>substrate</note>
    </ligand>
</feature>
<keyword evidence="13" id="KW-0694">RNA-binding</keyword>
<dbReference type="PANTHER" id="PTHR11953">
    <property type="entry name" value="EXOSOME COMPLEX COMPONENT"/>
    <property type="match status" value="1"/>
</dbReference>
<gene>
    <name evidence="17" type="primary">rph</name>
    <name evidence="22" type="ORF">EF514_03260</name>
</gene>
<dbReference type="GO" id="GO:0009146">
    <property type="term" value="P:purine nucleoside triphosphate catabolic process"/>
    <property type="evidence" value="ECO:0007669"/>
    <property type="project" value="UniProtKB-UniRule"/>
</dbReference>
<evidence type="ECO:0000259" key="20">
    <source>
        <dbReference type="Pfam" id="PF01138"/>
    </source>
</evidence>
<dbReference type="GO" id="GO:0017111">
    <property type="term" value="F:ribonucleoside triphosphate phosphatase activity"/>
    <property type="evidence" value="ECO:0007669"/>
    <property type="project" value="InterPro"/>
</dbReference>
<feature type="domain" description="Exoribonuclease phosphorolytic" evidence="20">
    <location>
        <begin position="9"/>
        <end position="139"/>
    </location>
</feature>
<comment type="subunit">
    <text evidence="17">Homohexameric ring arranged as a trimer of dimers.</text>
</comment>
<evidence type="ECO:0000256" key="2">
    <source>
        <dbReference type="ARBA" id="ARBA00008023"/>
    </source>
</evidence>
<evidence type="ECO:0000256" key="4">
    <source>
        <dbReference type="ARBA" id="ARBA00022552"/>
    </source>
</evidence>
<dbReference type="EC" id="2.7.7.56" evidence="17"/>
<dbReference type="GO" id="GO:0000175">
    <property type="term" value="F:3'-5'-RNA exonuclease activity"/>
    <property type="evidence" value="ECO:0007669"/>
    <property type="project" value="UniProtKB-UniRule"/>
</dbReference>
<evidence type="ECO:0000256" key="12">
    <source>
        <dbReference type="ARBA" id="ARBA00022842"/>
    </source>
</evidence>
<dbReference type="Pfam" id="PF03725">
    <property type="entry name" value="RNase_PH_C"/>
    <property type="match status" value="1"/>
</dbReference>
<evidence type="ECO:0000259" key="21">
    <source>
        <dbReference type="Pfam" id="PF03725"/>
    </source>
</evidence>
<dbReference type="FunFam" id="3.90.950.10:FF:000001">
    <property type="entry name" value="dITP/XTP pyrophosphatase"/>
    <property type="match status" value="1"/>
</dbReference>
<evidence type="ECO:0000256" key="17">
    <source>
        <dbReference type="HAMAP-Rule" id="MF_00564"/>
    </source>
</evidence>
<dbReference type="RefSeq" id="WP_127723787.1">
    <property type="nucleotide sequence ID" value="NZ_RLIH01000003.1"/>
</dbReference>
<dbReference type="InterPro" id="IPR050080">
    <property type="entry name" value="RNase_PH"/>
</dbReference>
<evidence type="ECO:0000256" key="5">
    <source>
        <dbReference type="ARBA" id="ARBA00022555"/>
    </source>
</evidence>
<dbReference type="InterPro" id="IPR020922">
    <property type="entry name" value="dITP/XTP_pyrophosphatase"/>
</dbReference>
<keyword evidence="11 18" id="KW-0378">Hydrolase</keyword>
<dbReference type="HAMAP" id="MF_00564">
    <property type="entry name" value="RNase_PH"/>
    <property type="match status" value="1"/>
</dbReference>
<dbReference type="GO" id="GO:0009117">
    <property type="term" value="P:nucleotide metabolic process"/>
    <property type="evidence" value="ECO:0007669"/>
    <property type="project" value="UniProtKB-KW"/>
</dbReference>
<dbReference type="SUPFAM" id="SSF55666">
    <property type="entry name" value="Ribonuclease PH domain 2-like"/>
    <property type="match status" value="1"/>
</dbReference>
<dbReference type="OrthoDB" id="9807456at2"/>
<evidence type="ECO:0000256" key="9">
    <source>
        <dbReference type="ARBA" id="ARBA00022723"/>
    </source>
</evidence>
<dbReference type="EC" id="3.6.1.66" evidence="18"/>
<keyword evidence="6 17" id="KW-0808">Transferase</keyword>
<dbReference type="InterPro" id="IPR002637">
    <property type="entry name" value="RdgB/HAM1"/>
</dbReference>
<sequence>MRKNRKENEIREIEVQIDYTPNPNGSVLIECGNTKVICTAMIEDKVPFFLKGTNSGWLSCEYSMLPSSTKNRKVRDISKGKIDGRSQEIQRLIGRSLRAAINLKLLGERTIWIDCDVISADGGTRTASINGAFIALKLAVERELKANKIEKNPIINDIAAISVGIVKGEKLLDLDFSEDFMADVDLNVVMNSKKEIVEIQGTAEGKLYSRKDLNELLDLAEVGIEEIFKSQKKIFQTEDIIILSTDNKHKVDEIKEILSDIPLKVLSKSQAGIFGVEVDENLDTLEGNARLKVLAIKERTDFGVLADDTGLFVEALKGEPGVHSARYAGEHDDKKNRELLLEKLDRVNNRSAYFKTVIVYIDEFGVENIFEGICDGEISKEERGDKSFGYDCIFIPKGYDKTFGEMSFEEKNKISHRKRAVDKLKEFLINKYGNN</sequence>
<evidence type="ECO:0000256" key="19">
    <source>
        <dbReference type="RuleBase" id="RU003781"/>
    </source>
</evidence>
<keyword evidence="5 17" id="KW-0820">tRNA-binding</keyword>
<protein>
    <recommendedName>
        <fullName evidence="17 18">Multifunctional fusion protein</fullName>
    </recommendedName>
    <domain>
        <recommendedName>
            <fullName evidence="18">dITP/XTP pyrophosphatase</fullName>
            <ecNumber evidence="18">3.6.1.66</ecNumber>
        </recommendedName>
        <alternativeName>
            <fullName evidence="18">Non-canonical purine NTP pyrophosphatase</fullName>
        </alternativeName>
        <alternativeName>
            <fullName evidence="18">Non-standard purine NTP pyrophosphatase</fullName>
        </alternativeName>
        <alternativeName>
            <fullName evidence="18">Nucleoside-triphosphate diphosphatase</fullName>
        </alternativeName>
        <alternativeName>
            <fullName evidence="18">Nucleoside-triphosphate pyrophosphatase</fullName>
            <shortName evidence="18">NTPase</shortName>
        </alternativeName>
    </domain>
    <domain>
        <recommendedName>
            <fullName evidence="17">Ribonuclease PH</fullName>
            <shortName evidence="17">RNase PH</shortName>
            <ecNumber evidence="17">2.7.7.56</ecNumber>
        </recommendedName>
        <alternativeName>
            <fullName evidence="17">tRNA nucleotidyltransferase</fullName>
        </alternativeName>
    </domain>
</protein>
<dbReference type="AlphaFoldDB" id="A0A437S8A3"/>
<evidence type="ECO:0000256" key="16">
    <source>
        <dbReference type="ARBA" id="ARBA00052017"/>
    </source>
</evidence>
<dbReference type="Proteomes" id="UP000288812">
    <property type="component" value="Unassembled WGS sequence"/>
</dbReference>
<dbReference type="GO" id="GO:0016075">
    <property type="term" value="P:rRNA catabolic process"/>
    <property type="evidence" value="ECO:0007669"/>
    <property type="project" value="UniProtKB-UniRule"/>
</dbReference>
<comment type="function">
    <text evidence="18">Pyrophosphatase that catalyzes the hydrolysis of nucleoside triphosphates to their monophosphate derivatives, with a high preference for the non-canonical purine nucleotides XTP (xanthosine triphosphate), dITP (deoxyinosine triphosphate) and ITP. Seems to function as a house-cleaning enzyme that removes non-canonical purine nucleotides from the nucleotide pool, thus preventing their incorporation into DNA/RNA and avoiding chromosomal lesions.</text>
</comment>
<dbReference type="CDD" id="cd11362">
    <property type="entry name" value="RNase_PH_bact"/>
    <property type="match status" value="1"/>
</dbReference>
<feature type="binding site" evidence="18">
    <location>
        <begin position="416"/>
        <end position="417"/>
    </location>
    <ligand>
        <name>substrate</name>
    </ligand>
</feature>
<accession>A0A437S8A3</accession>
<feature type="domain" description="Exoribonuclease phosphorolytic" evidence="21">
    <location>
        <begin position="158"/>
        <end position="221"/>
    </location>
</feature>
<evidence type="ECO:0000256" key="13">
    <source>
        <dbReference type="ARBA" id="ARBA00022884"/>
    </source>
</evidence>
<dbReference type="InterPro" id="IPR001247">
    <property type="entry name" value="ExoRNase_PH_dom1"/>
</dbReference>
<comment type="similarity">
    <text evidence="1 17">Belongs to the RNase PH family.</text>
</comment>
<dbReference type="GO" id="GO:0009022">
    <property type="term" value="F:tRNA nucleotidyltransferase activity"/>
    <property type="evidence" value="ECO:0007669"/>
    <property type="project" value="UniProtKB-UniRule"/>
</dbReference>
<dbReference type="InterPro" id="IPR029001">
    <property type="entry name" value="ITPase-like_fam"/>
</dbReference>
<organism evidence="22 23">
    <name type="scientific">Anaerosphaera multitolerans</name>
    <dbReference type="NCBI Taxonomy" id="2487351"/>
    <lineage>
        <taxon>Bacteria</taxon>
        <taxon>Bacillati</taxon>
        <taxon>Bacillota</taxon>
        <taxon>Tissierellia</taxon>
        <taxon>Tissierellales</taxon>
        <taxon>Peptoniphilaceae</taxon>
        <taxon>Anaerosphaera</taxon>
    </lineage>
</organism>
<evidence type="ECO:0000256" key="1">
    <source>
        <dbReference type="ARBA" id="ARBA00006678"/>
    </source>
</evidence>
<dbReference type="Pfam" id="PF01138">
    <property type="entry name" value="RNase_PH"/>
    <property type="match status" value="1"/>
</dbReference>
<feature type="binding site" evidence="18">
    <location>
        <position position="279"/>
    </location>
    <ligand>
        <name>Mg(2+)</name>
        <dbReference type="ChEBI" id="CHEBI:18420"/>
    </ligand>
</feature>
<dbReference type="InterPro" id="IPR020568">
    <property type="entry name" value="Ribosomal_Su5_D2-typ_SF"/>
</dbReference>
<dbReference type="Gene3D" id="3.90.950.10">
    <property type="match status" value="1"/>
</dbReference>
<dbReference type="GO" id="GO:0036220">
    <property type="term" value="F:ITP diphosphatase activity"/>
    <property type="evidence" value="ECO:0007669"/>
    <property type="project" value="UniProtKB-UniRule"/>
</dbReference>
<keyword evidence="12 18" id="KW-0460">Magnesium</keyword>
<comment type="subunit">
    <text evidence="3 18">Homodimer.</text>
</comment>
<dbReference type="SUPFAM" id="SSF54211">
    <property type="entry name" value="Ribosomal protein S5 domain 2-like"/>
    <property type="match status" value="1"/>
</dbReference>
<dbReference type="GO" id="GO:0000049">
    <property type="term" value="F:tRNA binding"/>
    <property type="evidence" value="ECO:0007669"/>
    <property type="project" value="UniProtKB-UniRule"/>
</dbReference>
<dbReference type="HAMAP" id="MF_01405">
    <property type="entry name" value="Non_canon_purine_NTPase"/>
    <property type="match status" value="1"/>
</dbReference>
<comment type="caution">
    <text evidence="22">The sequence shown here is derived from an EMBL/GenBank/DDBJ whole genome shotgun (WGS) entry which is preliminary data.</text>
</comment>
<dbReference type="NCBIfam" id="TIGR01966">
    <property type="entry name" value="RNasePH"/>
    <property type="match status" value="1"/>
</dbReference>
<keyword evidence="9 18" id="KW-0479">Metal-binding</keyword>
<dbReference type="GO" id="GO:0000166">
    <property type="term" value="F:nucleotide binding"/>
    <property type="evidence" value="ECO:0007669"/>
    <property type="project" value="UniProtKB-KW"/>
</dbReference>
<dbReference type="EMBL" id="RLIH01000003">
    <property type="protein sequence ID" value="RVU55303.1"/>
    <property type="molecule type" value="Genomic_DNA"/>
</dbReference>
<evidence type="ECO:0000256" key="10">
    <source>
        <dbReference type="ARBA" id="ARBA00022741"/>
    </source>
</evidence>
<comment type="catalytic activity">
    <reaction evidence="16 18">
        <text>XTP + H2O = XMP + diphosphate + H(+)</text>
        <dbReference type="Rhea" id="RHEA:28610"/>
        <dbReference type="ChEBI" id="CHEBI:15377"/>
        <dbReference type="ChEBI" id="CHEBI:15378"/>
        <dbReference type="ChEBI" id="CHEBI:33019"/>
        <dbReference type="ChEBI" id="CHEBI:57464"/>
        <dbReference type="ChEBI" id="CHEBI:61314"/>
        <dbReference type="EC" id="3.6.1.66"/>
    </reaction>
</comment>
<feature type="active site" description="Proton acceptor" evidence="18">
    <location>
        <position position="308"/>
    </location>
</feature>
<dbReference type="Gene3D" id="3.30.230.70">
    <property type="entry name" value="GHMP Kinase, N-terminal domain"/>
    <property type="match status" value="1"/>
</dbReference>
<keyword evidence="10 18" id="KW-0547">Nucleotide-binding</keyword>
<evidence type="ECO:0000256" key="7">
    <source>
        <dbReference type="ARBA" id="ARBA00022694"/>
    </source>
</evidence>
<feature type="binding site" evidence="18">
    <location>
        <position position="411"/>
    </location>
    <ligand>
        <name>substrate</name>
    </ligand>
</feature>
<comment type="cofactor">
    <cofactor evidence="18">
        <name>Mg(2+)</name>
        <dbReference type="ChEBI" id="CHEBI:18420"/>
    </cofactor>
    <text evidence="18">Binds 1 Mg(2+) ion per subunit.</text>
</comment>
<dbReference type="GO" id="GO:0031125">
    <property type="term" value="P:rRNA 3'-end processing"/>
    <property type="evidence" value="ECO:0007669"/>
    <property type="project" value="UniProtKB-ARBA"/>
</dbReference>
<dbReference type="GO" id="GO:0035870">
    <property type="term" value="F:dITP diphosphatase activity"/>
    <property type="evidence" value="ECO:0007669"/>
    <property type="project" value="UniProtKB-UniRule"/>
</dbReference>
<proteinExistence type="inferred from homology"/>
<feature type="binding site" evidence="18">
    <location>
        <begin position="245"/>
        <end position="250"/>
    </location>
    <ligand>
        <name>substrate</name>
    </ligand>
</feature>
<dbReference type="InterPro" id="IPR027408">
    <property type="entry name" value="PNPase/RNase_PH_dom_sf"/>
</dbReference>
<reference evidence="22 23" key="1">
    <citation type="submission" date="2018-11" db="EMBL/GenBank/DDBJ databases">
        <title>Genome sequencing and assembly of Anaerosphaera sp. nov., GS7-6-2.</title>
        <authorList>
            <person name="Rettenmaier R."/>
            <person name="Liebl W."/>
            <person name="Zverlov V."/>
        </authorList>
    </citation>
    <scope>NUCLEOTIDE SEQUENCE [LARGE SCALE GENOMIC DNA]</scope>
    <source>
        <strain evidence="22 23">GS7-6-2</strain>
    </source>
</reference>
<evidence type="ECO:0000256" key="8">
    <source>
        <dbReference type="ARBA" id="ARBA00022695"/>
    </source>
</evidence>
<keyword evidence="23" id="KW-1185">Reference proteome</keyword>
<keyword evidence="4 17" id="KW-0698">rRNA processing</keyword>
<dbReference type="GO" id="GO:0046872">
    <property type="term" value="F:metal ion binding"/>
    <property type="evidence" value="ECO:0007669"/>
    <property type="project" value="UniProtKB-KW"/>
</dbReference>
<evidence type="ECO:0000256" key="6">
    <source>
        <dbReference type="ARBA" id="ARBA00022679"/>
    </source>
</evidence>
<comment type="function">
    <text evidence="17">Phosphorolytic 3'-5' exoribonuclease that plays an important role in tRNA 3'-end maturation. Removes nucleotide residues following the 3'-CCA terminus of tRNAs; can also add nucleotides to the ends of RNA molecules by using nucleoside diphosphates as substrates, but this may not be physiologically important. Probably plays a role in initiation of 16S rRNA degradation (leading to ribosome degradation) during starvation.</text>
</comment>
<comment type="catalytic activity">
    <reaction evidence="18">
        <text>ITP + H2O = IMP + diphosphate + H(+)</text>
        <dbReference type="Rhea" id="RHEA:29399"/>
        <dbReference type="ChEBI" id="CHEBI:15377"/>
        <dbReference type="ChEBI" id="CHEBI:15378"/>
        <dbReference type="ChEBI" id="CHEBI:33019"/>
        <dbReference type="ChEBI" id="CHEBI:58053"/>
        <dbReference type="ChEBI" id="CHEBI:61402"/>
        <dbReference type="EC" id="3.6.1.66"/>
    </reaction>
</comment>